<dbReference type="Proteomes" id="UP000694036">
    <property type="component" value="Chromosome"/>
</dbReference>
<proteinExistence type="predicted"/>
<gene>
    <name evidence="1" type="ORF">J5U21_01772</name>
    <name evidence="2" type="ORF">J5U22_01685</name>
</gene>
<organism evidence="1 3">
    <name type="scientific">Saccharolobus shibatae</name>
    <dbReference type="NCBI Taxonomy" id="2286"/>
    <lineage>
        <taxon>Archaea</taxon>
        <taxon>Thermoproteota</taxon>
        <taxon>Thermoprotei</taxon>
        <taxon>Sulfolobales</taxon>
        <taxon>Sulfolobaceae</taxon>
        <taxon>Saccharolobus</taxon>
    </lineage>
</organism>
<evidence type="ECO:0000313" key="1">
    <source>
        <dbReference type="EMBL" id="QXJ32121.1"/>
    </source>
</evidence>
<dbReference type="Proteomes" id="UP000693941">
    <property type="component" value="Chromosome"/>
</dbReference>
<evidence type="ECO:0000313" key="2">
    <source>
        <dbReference type="EMBL" id="QXJ35138.1"/>
    </source>
</evidence>
<protein>
    <recommendedName>
        <fullName evidence="5">VapB-type antitoxin</fullName>
    </recommendedName>
</protein>
<dbReference type="EMBL" id="CP077715">
    <property type="protein sequence ID" value="QXJ32121.1"/>
    <property type="molecule type" value="Genomic_DNA"/>
</dbReference>
<evidence type="ECO:0000313" key="3">
    <source>
        <dbReference type="Proteomes" id="UP000693941"/>
    </source>
</evidence>
<dbReference type="EMBL" id="CP077713">
    <property type="protein sequence ID" value="QXJ35138.1"/>
    <property type="molecule type" value="Genomic_DNA"/>
</dbReference>
<evidence type="ECO:0000313" key="4">
    <source>
        <dbReference type="Proteomes" id="UP000694036"/>
    </source>
</evidence>
<keyword evidence="4" id="KW-1185">Reference proteome</keyword>
<reference evidence="1 4" key="1">
    <citation type="journal article" date="2021" name="Environ. Microbiol.">
        <title>New insights into the diversity and evolution of the archaeal mobilome from three complete genomes of Saccharolobus shibatae.</title>
        <authorList>
            <person name="Medvedeva S."/>
            <person name="Brandt D."/>
            <person name="Cvirkaite-Krupovic V."/>
            <person name="Liu Y."/>
            <person name="Severinov K."/>
            <person name="Ishino S."/>
            <person name="Ishino Y."/>
            <person name="Prangishvili D."/>
            <person name="Kalinowski J."/>
            <person name="Krupovic M."/>
        </authorList>
    </citation>
    <scope>NUCLEOTIDE SEQUENCE</scope>
    <source>
        <strain evidence="1">BEU9</strain>
        <strain evidence="2 4">S38A</strain>
    </source>
</reference>
<dbReference type="AlphaFoldDB" id="A0A8F5BVB0"/>
<evidence type="ECO:0008006" key="5">
    <source>
        <dbReference type="Google" id="ProtNLM"/>
    </source>
</evidence>
<sequence>MNRPNPVLLSIKGKKFTKISPDEVEKISEEEQGKYEDSD</sequence>
<accession>A0A8F5BVB0</accession>
<name>A0A8F5BVB0_9CREN</name>